<feature type="compositionally biased region" description="Low complexity" evidence="4">
    <location>
        <begin position="173"/>
        <end position="182"/>
    </location>
</feature>
<feature type="compositionally biased region" description="Polar residues" evidence="4">
    <location>
        <begin position="943"/>
        <end position="960"/>
    </location>
</feature>
<evidence type="ECO:0000256" key="2">
    <source>
        <dbReference type="ARBA" id="ARBA00023157"/>
    </source>
</evidence>
<evidence type="ECO:0000256" key="4">
    <source>
        <dbReference type="SAM" id="MobiDB-lite"/>
    </source>
</evidence>
<dbReference type="WBParaSite" id="maker-unitig_28872-snap-gene-0.2-mRNA-1">
    <property type="protein sequence ID" value="maker-unitig_28872-snap-gene-0.2-mRNA-1"/>
    <property type="gene ID" value="maker-unitig_28872-snap-gene-0.2"/>
</dbReference>
<keyword evidence="6" id="KW-1185">Reference proteome</keyword>
<accession>A0A1I8FC32</accession>
<dbReference type="AlphaFoldDB" id="A0A1I8FC32"/>
<feature type="compositionally biased region" description="Low complexity" evidence="4">
    <location>
        <begin position="978"/>
        <end position="1002"/>
    </location>
</feature>
<feature type="region of interest" description="Disordered" evidence="4">
    <location>
        <begin position="943"/>
        <end position="1002"/>
    </location>
</feature>
<comment type="caution">
    <text evidence="3">Lacks conserved residue(s) required for the propagation of feature annotation.</text>
</comment>
<protein>
    <submittedName>
        <fullName evidence="7">EGF-like domain-containing protein</fullName>
    </submittedName>
</protein>
<dbReference type="SUPFAM" id="SSF57196">
    <property type="entry name" value="EGF/Laminin"/>
    <property type="match status" value="1"/>
</dbReference>
<sequence length="1002" mass="104398">CESRAPGGSRQACQSGLFCGPRAPRVALPATAAAARSRQPGPVCHCGGTGFTGPSCSEDVDECSIEASATPPCGVGGICINLPGSFRCHVHLGYSGRNCEHFDVPGSRCRSRQRRREAGGILGKRAEQRWSLSPSPEPAPSSLLLALNGLPLRLLLPAPSAEARALRQRRRQWQAAQQQQQLQRRRRQSDDGTDFDGCQQMLGDPSRRWRWSHAGQRGDSHCGRQRELDCVLSPARRTTYACFEKPTPGLAASASAVELSCCSLASNVFSGGGGCCCKPRQLHRRHADSLLDAGVAAAASAAPAPKDAKRLGCRTSTPGWALSLGHLRLARSCWHRRRCATPGNPQQPDLLQDNPFYCVLGGSQQLHHCCQHSRCSSSGLSSPSHLCHHHQHQQQPQVRPRLRCDSPSAAVPAASAAASSVCVVTFAALAGVAAELCQQRLRRRRRRTCRSSPSCQPAAAAAASASWRRTRTSANAAGATDEVDDFEEVDVSQSASEVAARSAGGVMTASTTSTFRGSGGSGTAPRPAAAAPRAARWRLRAPSWVASLSGRRGPALVGALLSPALAVTRGQAGGADGEAGNQKGAGADRSTDGQQDETGAASPTGRRRRRRCRCRCRFRCRIHSSGILLGAVDPLRKNHRGCGASRDLSPLLSSSSSPDNDGGSAGGGGGGGGGRGQSALVLFAEFEVTCSALLRPAPPCSALLRPAPPCSALLRPAPPCSALLRPAPPCSALLRPAPPCSALLRPAPPAPPCSRLCPAPPCSALPCSALLALLRLLLRPAPPCSALLRPAPPCSALLRPAPPCSCPLLRPAPPAPPCSALLRPAPPCFRPAPPCSALLRPAPPCSARSARLTAGKQQQQVRLAQPGMSAISSWASASTVHECRPSQRRFTSPKTLACESGHLAAFDSGRASLNAIGAAKNIVRLEVCRVQQLRQQVAACQHSVQSQDSAATPAGQSGLSTRPRAEPTAHPARTGKKSSAGPAAGSRAPASAGPRRWAAASA</sequence>
<feature type="domain" description="EGF-like" evidence="5">
    <location>
        <begin position="59"/>
        <end position="100"/>
    </location>
</feature>
<organism evidence="6 7">
    <name type="scientific">Macrostomum lignano</name>
    <dbReference type="NCBI Taxonomy" id="282301"/>
    <lineage>
        <taxon>Eukaryota</taxon>
        <taxon>Metazoa</taxon>
        <taxon>Spiralia</taxon>
        <taxon>Lophotrochozoa</taxon>
        <taxon>Platyhelminthes</taxon>
        <taxon>Rhabditophora</taxon>
        <taxon>Macrostomorpha</taxon>
        <taxon>Macrostomida</taxon>
        <taxon>Macrostomidae</taxon>
        <taxon>Macrostomum</taxon>
    </lineage>
</organism>
<feature type="compositionally biased region" description="Low complexity" evidence="4">
    <location>
        <begin position="523"/>
        <end position="534"/>
    </location>
</feature>
<feature type="compositionally biased region" description="Low complexity" evidence="4">
    <location>
        <begin position="646"/>
        <end position="662"/>
    </location>
</feature>
<feature type="compositionally biased region" description="Gly residues" evidence="4">
    <location>
        <begin position="663"/>
        <end position="674"/>
    </location>
</feature>
<feature type="region of interest" description="Disordered" evidence="4">
    <location>
        <begin position="570"/>
        <end position="606"/>
    </location>
</feature>
<dbReference type="InterPro" id="IPR018097">
    <property type="entry name" value="EGF_Ca-bd_CS"/>
</dbReference>
<keyword evidence="3" id="KW-0245">EGF-like domain</keyword>
<dbReference type="GO" id="GO:0005509">
    <property type="term" value="F:calcium ion binding"/>
    <property type="evidence" value="ECO:0007669"/>
    <property type="project" value="InterPro"/>
</dbReference>
<dbReference type="PANTHER" id="PTHR13037">
    <property type="entry name" value="FORMIN"/>
    <property type="match status" value="1"/>
</dbReference>
<evidence type="ECO:0000256" key="3">
    <source>
        <dbReference type="PROSITE-ProRule" id="PRU00076"/>
    </source>
</evidence>
<evidence type="ECO:0000313" key="6">
    <source>
        <dbReference type="Proteomes" id="UP000095280"/>
    </source>
</evidence>
<dbReference type="InterPro" id="IPR000742">
    <property type="entry name" value="EGF"/>
</dbReference>
<feature type="region of interest" description="Disordered" evidence="4">
    <location>
        <begin position="646"/>
        <end position="674"/>
    </location>
</feature>
<feature type="region of interest" description="Disordered" evidence="4">
    <location>
        <begin position="167"/>
        <end position="202"/>
    </location>
</feature>
<dbReference type="Proteomes" id="UP000095280">
    <property type="component" value="Unplaced"/>
</dbReference>
<feature type="region of interest" description="Disordered" evidence="4">
    <location>
        <begin position="502"/>
        <end position="535"/>
    </location>
</feature>
<name>A0A1I8FC32_9PLAT</name>
<dbReference type="CDD" id="cd00054">
    <property type="entry name" value="EGF_CA"/>
    <property type="match status" value="1"/>
</dbReference>
<dbReference type="PROSITE" id="PS50026">
    <property type="entry name" value="EGF_3"/>
    <property type="match status" value="1"/>
</dbReference>
<evidence type="ECO:0000313" key="7">
    <source>
        <dbReference type="WBParaSite" id="maker-unitig_28872-snap-gene-0.2-mRNA-1"/>
    </source>
</evidence>
<feature type="region of interest" description="Disordered" evidence="4">
    <location>
        <begin position="113"/>
        <end position="138"/>
    </location>
</feature>
<dbReference type="SMART" id="SM00179">
    <property type="entry name" value="EGF_CA"/>
    <property type="match status" value="1"/>
</dbReference>
<dbReference type="Gene3D" id="2.10.25.10">
    <property type="entry name" value="Laminin"/>
    <property type="match status" value="1"/>
</dbReference>
<keyword evidence="1" id="KW-0945">Host-virus interaction</keyword>
<dbReference type="InterPro" id="IPR001881">
    <property type="entry name" value="EGF-like_Ca-bd_dom"/>
</dbReference>
<reference evidence="7" key="1">
    <citation type="submission" date="2016-11" db="UniProtKB">
        <authorList>
            <consortium name="WormBaseParasite"/>
        </authorList>
    </citation>
    <scope>IDENTIFICATION</scope>
</reference>
<keyword evidence="2" id="KW-1015">Disulfide bond</keyword>
<evidence type="ECO:0000259" key="5">
    <source>
        <dbReference type="PROSITE" id="PS50026"/>
    </source>
</evidence>
<proteinExistence type="predicted"/>
<dbReference type="PROSITE" id="PS01187">
    <property type="entry name" value="EGF_CA"/>
    <property type="match status" value="1"/>
</dbReference>
<evidence type="ECO:0000256" key="1">
    <source>
        <dbReference type="ARBA" id="ARBA00022581"/>
    </source>
</evidence>
<dbReference type="PANTHER" id="PTHR13037:SF24">
    <property type="entry name" value="POLYCOMB PROTEIN PCL-RELATED"/>
    <property type="match status" value="1"/>
</dbReference>